<evidence type="ECO:0000259" key="4">
    <source>
        <dbReference type="PROSITE" id="PS51767"/>
    </source>
</evidence>
<feature type="domain" description="Peptidase A1" evidence="4">
    <location>
        <begin position="53"/>
        <end position="398"/>
    </location>
</feature>
<dbReference type="AlphaFoldDB" id="A0AAE0NRP1"/>
<dbReference type="Gene3D" id="2.40.70.10">
    <property type="entry name" value="Acid Proteases"/>
    <property type="match status" value="2"/>
</dbReference>
<organism evidence="5 6">
    <name type="scientific">Podospora didyma</name>
    <dbReference type="NCBI Taxonomy" id="330526"/>
    <lineage>
        <taxon>Eukaryota</taxon>
        <taxon>Fungi</taxon>
        <taxon>Dikarya</taxon>
        <taxon>Ascomycota</taxon>
        <taxon>Pezizomycotina</taxon>
        <taxon>Sordariomycetes</taxon>
        <taxon>Sordariomycetidae</taxon>
        <taxon>Sordariales</taxon>
        <taxon>Podosporaceae</taxon>
        <taxon>Podospora</taxon>
    </lineage>
</organism>
<dbReference type="CDD" id="cd05471">
    <property type="entry name" value="pepsin_like"/>
    <property type="match status" value="1"/>
</dbReference>
<evidence type="ECO:0000256" key="1">
    <source>
        <dbReference type="ARBA" id="ARBA00007447"/>
    </source>
</evidence>
<dbReference type="PANTHER" id="PTHR47966">
    <property type="entry name" value="BETA-SITE APP-CLEAVING ENZYME, ISOFORM A-RELATED"/>
    <property type="match status" value="1"/>
</dbReference>
<keyword evidence="3" id="KW-0732">Signal</keyword>
<dbReference type="InterPro" id="IPR034164">
    <property type="entry name" value="Pepsin-like_dom"/>
</dbReference>
<evidence type="ECO:0000313" key="5">
    <source>
        <dbReference type="EMBL" id="KAK3386405.1"/>
    </source>
</evidence>
<dbReference type="EMBL" id="JAULSW010000003">
    <property type="protein sequence ID" value="KAK3386405.1"/>
    <property type="molecule type" value="Genomic_DNA"/>
</dbReference>
<reference evidence="5" key="2">
    <citation type="submission" date="2023-06" db="EMBL/GenBank/DDBJ databases">
        <authorList>
            <consortium name="Lawrence Berkeley National Laboratory"/>
            <person name="Haridas S."/>
            <person name="Hensen N."/>
            <person name="Bonometti L."/>
            <person name="Westerberg I."/>
            <person name="Brannstrom I.O."/>
            <person name="Guillou S."/>
            <person name="Cros-Aarteil S."/>
            <person name="Calhoun S."/>
            <person name="Kuo A."/>
            <person name="Mondo S."/>
            <person name="Pangilinan J."/>
            <person name="Riley R."/>
            <person name="LaButti K."/>
            <person name="Andreopoulos B."/>
            <person name="Lipzen A."/>
            <person name="Chen C."/>
            <person name="Yanf M."/>
            <person name="Daum C."/>
            <person name="Ng V."/>
            <person name="Clum A."/>
            <person name="Steindorff A."/>
            <person name="Ohm R."/>
            <person name="Martin F."/>
            <person name="Silar P."/>
            <person name="Natvig D."/>
            <person name="Lalanne C."/>
            <person name="Gautier V."/>
            <person name="Ament-velasquez S.L."/>
            <person name="Kruys A."/>
            <person name="Hutchinson M.I."/>
            <person name="Powell A.J."/>
            <person name="Barry K."/>
            <person name="Miller A.N."/>
            <person name="Grigoriev I.V."/>
            <person name="Debuchy R."/>
            <person name="Gladieux P."/>
            <person name="Thoren M.H."/>
            <person name="Johannesson H."/>
        </authorList>
    </citation>
    <scope>NUCLEOTIDE SEQUENCE</scope>
    <source>
        <strain evidence="5">CBS 232.78</strain>
    </source>
</reference>
<sequence>MVGILAFSIFVLAPCLAAAAASNEQRPLTKNPSLRRSSGAVRIREALWYDVGYSLNISVGSPPQEIEVYLDISSHDSWIEPTDINPRDKLCKEAAAFDTAASTSFVATNTFARFHFDWMWGKGNLSYDTVGFGGGVAAADQAFAVPEYVSGDGFGFNTCPMAGIIGLAPFSSRRESDDFGEPSSVVSMVRQGVLERNLFAMRLRDPGAELSFGRVNNDLFQGGGWLAEVPLTRNVSGKWDGGWQTTASFLSIEVSSDDDDDDDDNKKEKSFQADLGGVPATFTTRDRGIHVPEALYHRIYAAAGFQHGGWFPPTVDCTNRFAMPNITFTLEGDQNLTLTAFDYTEPWQLDGPDYPPSCTCMFYTSSGFHWSKEIILGSSFLRKYYTVFDLDTDTIRFSSSVGAVTDLMMPSVPA</sequence>
<comment type="similarity">
    <text evidence="1">Belongs to the peptidase A1 family.</text>
</comment>
<comment type="caution">
    <text evidence="5">The sequence shown here is derived from an EMBL/GenBank/DDBJ whole genome shotgun (WGS) entry which is preliminary data.</text>
</comment>
<evidence type="ECO:0000256" key="2">
    <source>
        <dbReference type="PIRSR" id="PIRSR601461-2"/>
    </source>
</evidence>
<feature type="chain" id="PRO_5042199714" evidence="3">
    <location>
        <begin position="22"/>
        <end position="414"/>
    </location>
</feature>
<dbReference type="InterPro" id="IPR021109">
    <property type="entry name" value="Peptidase_aspartic_dom_sf"/>
</dbReference>
<protein>
    <submittedName>
        <fullName evidence="5">Aspartic peptidase domain-containing protein</fullName>
    </submittedName>
</protein>
<dbReference type="InterPro" id="IPR001461">
    <property type="entry name" value="Aspartic_peptidase_A1"/>
</dbReference>
<dbReference type="PROSITE" id="PS51767">
    <property type="entry name" value="PEPTIDASE_A1"/>
    <property type="match status" value="1"/>
</dbReference>
<dbReference type="GO" id="GO:0004190">
    <property type="term" value="F:aspartic-type endopeptidase activity"/>
    <property type="evidence" value="ECO:0007669"/>
    <property type="project" value="InterPro"/>
</dbReference>
<reference evidence="5" key="1">
    <citation type="journal article" date="2023" name="Mol. Phylogenet. Evol.">
        <title>Genome-scale phylogeny and comparative genomics of the fungal order Sordariales.</title>
        <authorList>
            <person name="Hensen N."/>
            <person name="Bonometti L."/>
            <person name="Westerberg I."/>
            <person name="Brannstrom I.O."/>
            <person name="Guillou S."/>
            <person name="Cros-Aarteil S."/>
            <person name="Calhoun S."/>
            <person name="Haridas S."/>
            <person name="Kuo A."/>
            <person name="Mondo S."/>
            <person name="Pangilinan J."/>
            <person name="Riley R."/>
            <person name="LaButti K."/>
            <person name="Andreopoulos B."/>
            <person name="Lipzen A."/>
            <person name="Chen C."/>
            <person name="Yan M."/>
            <person name="Daum C."/>
            <person name="Ng V."/>
            <person name="Clum A."/>
            <person name="Steindorff A."/>
            <person name="Ohm R.A."/>
            <person name="Martin F."/>
            <person name="Silar P."/>
            <person name="Natvig D.O."/>
            <person name="Lalanne C."/>
            <person name="Gautier V."/>
            <person name="Ament-Velasquez S.L."/>
            <person name="Kruys A."/>
            <person name="Hutchinson M.I."/>
            <person name="Powell A.J."/>
            <person name="Barry K."/>
            <person name="Miller A.N."/>
            <person name="Grigoriev I.V."/>
            <person name="Debuchy R."/>
            <person name="Gladieux P."/>
            <person name="Hiltunen Thoren M."/>
            <person name="Johannesson H."/>
        </authorList>
    </citation>
    <scope>NUCLEOTIDE SEQUENCE</scope>
    <source>
        <strain evidence="5">CBS 232.78</strain>
    </source>
</reference>
<keyword evidence="6" id="KW-1185">Reference proteome</keyword>
<dbReference type="GO" id="GO:0006508">
    <property type="term" value="P:proteolysis"/>
    <property type="evidence" value="ECO:0007669"/>
    <property type="project" value="InterPro"/>
</dbReference>
<dbReference type="Proteomes" id="UP001285441">
    <property type="component" value="Unassembled WGS sequence"/>
</dbReference>
<dbReference type="InterPro" id="IPR033121">
    <property type="entry name" value="PEPTIDASE_A1"/>
</dbReference>
<dbReference type="PANTHER" id="PTHR47966:SF51">
    <property type="entry name" value="BETA-SITE APP-CLEAVING ENZYME, ISOFORM A-RELATED"/>
    <property type="match status" value="1"/>
</dbReference>
<dbReference type="PRINTS" id="PR00792">
    <property type="entry name" value="PEPSIN"/>
</dbReference>
<keyword evidence="2" id="KW-1015">Disulfide bond</keyword>
<proteinExistence type="inferred from homology"/>
<evidence type="ECO:0000313" key="6">
    <source>
        <dbReference type="Proteomes" id="UP001285441"/>
    </source>
</evidence>
<gene>
    <name evidence="5" type="ORF">B0H63DRAFT_558131</name>
</gene>
<evidence type="ECO:0000256" key="3">
    <source>
        <dbReference type="SAM" id="SignalP"/>
    </source>
</evidence>
<name>A0AAE0NRP1_9PEZI</name>
<feature type="disulfide bond" evidence="2">
    <location>
        <begin position="317"/>
        <end position="358"/>
    </location>
</feature>
<dbReference type="Pfam" id="PF00026">
    <property type="entry name" value="Asp"/>
    <property type="match status" value="1"/>
</dbReference>
<accession>A0AAE0NRP1</accession>
<dbReference type="SUPFAM" id="SSF50630">
    <property type="entry name" value="Acid proteases"/>
    <property type="match status" value="1"/>
</dbReference>
<feature type="signal peptide" evidence="3">
    <location>
        <begin position="1"/>
        <end position="21"/>
    </location>
</feature>